<gene>
    <name evidence="13" type="ORF">BLNAU_19461</name>
</gene>
<dbReference type="InterPro" id="IPR003439">
    <property type="entry name" value="ABC_transporter-like_ATP-bd"/>
</dbReference>
<feature type="compositionally biased region" description="Polar residues" evidence="9">
    <location>
        <begin position="660"/>
        <end position="671"/>
    </location>
</feature>
<dbReference type="PANTHER" id="PTHR24223">
    <property type="entry name" value="ATP-BINDING CASSETTE SUB-FAMILY C"/>
    <property type="match status" value="1"/>
</dbReference>
<feature type="transmembrane region" description="Helical" evidence="10">
    <location>
        <begin position="318"/>
        <end position="339"/>
    </location>
</feature>
<dbReference type="PROSITE" id="PS50929">
    <property type="entry name" value="ABC_TM1F"/>
    <property type="match status" value="2"/>
</dbReference>
<proteinExistence type="predicted"/>
<evidence type="ECO:0000313" key="14">
    <source>
        <dbReference type="Proteomes" id="UP001281761"/>
    </source>
</evidence>
<dbReference type="SMART" id="SM00382">
    <property type="entry name" value="AAA"/>
    <property type="match status" value="2"/>
</dbReference>
<keyword evidence="6 10" id="KW-1133">Transmembrane helix</keyword>
<sequence>MILYPDPSILHTRSVLTYTLSSSCWSQCLSSCCILQSFSHVGITAFVEVKRFSFEVWTEMLLNWTIEPNHLSVLTEYTNFSPTGSRPLSAAGSAHPVNMSENQTEQTSNDGEVFEESQIKPIDPKPLHPNESEAEQNMPNIPVSPSAQSQENDLQSPDPTVQAAAMLPLTDSNPTEFKRAKNAEEAHPLIANLFFCFYFPFICRCSPIRDQDIYECHSLDKAERNIARAEKYWDKPAEEYLTKRKEFESKAQQEGTKAKPPKEPGLFSLISFRITKSRITIFFLFEVISYVFMFLQPAMMKYLLIVVESREVDPSVRFPFEFAIPLILAGFLTNFFDALGTRFSYHHVMSVRSMLAGLVYRKTLLLNITAQSNIDSGRLLSLISTDCRNVAENMWMFYIMLMVPVQVLVPLIFVLVDFGWCGLISLGVIIVVTPITMFVMSFVGVHIQFYMAHNDDRNKIMNETLQGMRIVKFTGLEEVFMKKIEAPRQKQINDLFNFMWFQNLSNAIVRNLPMCVNAATLSTFVVTQKIPPTKFASEVMPNVGFLTQMTRETNQIPMYLQVMMMIRISLQRIKQFLLLPELQQEHHEEPTEQDIALQIEGGSYKWADPPEIPLTAAELQVLKKERQQAKKNAAKRKAAESEAEMKGLGPAAELPAASQPKDTSNEIFQPTTNPPHSPSNVVENPEATDDTTPVSSPSPSPSPTPTPSGSGSTTTLNDINISLKIGSLTMVVGGVGSGKSSIGAAIIGDIERLSGNVKIRGSIAYCPQVPWINNDTVRGNIVFGSPWDEKKYLETVRVCALEPDFKTLSAGDQTAIGEKGVNLSGGQKARIQLARSIYSNRDIYVLDDPLSAVDAHVGRYLMDECILGKLKGRTVMLMTNQLQFLDRADCVILLHNGHVVAQGPYEELKAKGINFDRYIIKANEKKKKKEEEKEKEAEEAKDEKKTDKVRLDDLAKGADSDAGKQIITEEEMETGSVPWSFYFRYLGTLFPIPLLILFFLLILVCEAFPLLQAMWLGVIPNPNMFGGDKYYYWKIAVYGLSIPVSLLFMILRAILIACASRRSNRIIHNELLKNVIHCPTSFFDTTPMGRIINRFTGDLSQTDMMLLAMFMMIVNLAIGVVGQIVIVAIQSAFFLFIGIPALIVYYIIASVYKRAARNLQRLDSIARSPVISLYSEIISGAGLSTIRAFGLEDVWKAKYYNALDDWCVRTILYMEGKTWATTYTGLVLILFMGGVVGLGWAFMTPAQLSVSVNSAMTFGFLGFYLVIQIVELESRMTSYERIRFYSSKLPQETTKVELTPPEEWPTAGNVRFDSVSFRYRHGLPFVLKDVDFEIKAGEKIGICGRTGAGKSSMIFALFRLIELDPKLEPKMIDTQTGFLIDTDPNEEPNKGRVLIDDVDISKVELGRLRRSIAIIPQDPTLFTGTVRHNLDLASKRSDDRIWEVLDMVEMREVIANLPAGLDSEVAEGGSNFSTGQRQLLCFVRAILNNCRIVVLDEATASVDVETDEKIQKTIREQFSDKTVIVIAHRLNTIMDSDRIMVMDKGHVAEFDSPANLKANPDSAFNGLIRSLDS</sequence>
<feature type="transmembrane region" description="Helical" evidence="10">
    <location>
        <begin position="395"/>
        <end position="416"/>
    </location>
</feature>
<dbReference type="EMBL" id="JARBJD010000253">
    <property type="protein sequence ID" value="KAK2945606.1"/>
    <property type="molecule type" value="Genomic_DNA"/>
</dbReference>
<keyword evidence="7 10" id="KW-0472">Membrane</keyword>
<dbReference type="PROSITE" id="PS00211">
    <property type="entry name" value="ABC_TRANSPORTER_1"/>
    <property type="match status" value="1"/>
</dbReference>
<keyword evidence="2" id="KW-0813">Transport</keyword>
<feature type="compositionally biased region" description="Pro residues" evidence="9">
    <location>
        <begin position="696"/>
        <end position="706"/>
    </location>
</feature>
<dbReference type="CDD" id="cd18579">
    <property type="entry name" value="ABC_6TM_ABCC_D1"/>
    <property type="match status" value="1"/>
</dbReference>
<organism evidence="13 14">
    <name type="scientific">Blattamonas nauphoetae</name>
    <dbReference type="NCBI Taxonomy" id="2049346"/>
    <lineage>
        <taxon>Eukaryota</taxon>
        <taxon>Metamonada</taxon>
        <taxon>Preaxostyla</taxon>
        <taxon>Oxymonadida</taxon>
        <taxon>Blattamonas</taxon>
    </lineage>
</organism>
<feature type="compositionally biased region" description="Polar residues" evidence="9">
    <location>
        <begin position="99"/>
        <end position="110"/>
    </location>
</feature>
<dbReference type="InterPro" id="IPR044726">
    <property type="entry name" value="ABCC_6TM_D2"/>
</dbReference>
<dbReference type="SUPFAM" id="SSF90123">
    <property type="entry name" value="ABC transporter transmembrane region"/>
    <property type="match status" value="2"/>
</dbReference>
<keyword evidence="14" id="KW-1185">Reference proteome</keyword>
<feature type="transmembrane region" description="Helical" evidence="10">
    <location>
        <begin position="1248"/>
        <end position="1267"/>
    </location>
</feature>
<comment type="subcellular location">
    <subcellularLocation>
        <location evidence="1">Membrane</location>
        <topology evidence="1">Multi-pass membrane protein</topology>
    </subcellularLocation>
</comment>
<keyword evidence="4" id="KW-0547">Nucleotide-binding</keyword>
<dbReference type="CDD" id="cd03244">
    <property type="entry name" value="ABCC_MRP_domain2"/>
    <property type="match status" value="1"/>
</dbReference>
<dbReference type="Gene3D" id="1.20.1560.10">
    <property type="entry name" value="ABC transporter type 1, transmembrane domain"/>
    <property type="match status" value="2"/>
</dbReference>
<feature type="transmembrane region" description="Helical" evidence="10">
    <location>
        <begin position="989"/>
        <end position="1011"/>
    </location>
</feature>
<feature type="compositionally biased region" description="Polar residues" evidence="9">
    <location>
        <begin position="135"/>
        <end position="157"/>
    </location>
</feature>
<dbReference type="InterPro" id="IPR011527">
    <property type="entry name" value="ABC1_TM_dom"/>
</dbReference>
<dbReference type="PROSITE" id="PS50893">
    <property type="entry name" value="ABC_TRANSPORTER_2"/>
    <property type="match status" value="2"/>
</dbReference>
<feature type="transmembrane region" description="Helical" evidence="10">
    <location>
        <begin position="422"/>
        <end position="451"/>
    </location>
</feature>
<evidence type="ECO:0000256" key="1">
    <source>
        <dbReference type="ARBA" id="ARBA00004141"/>
    </source>
</evidence>
<name>A0ABQ9X1F5_9EUKA</name>
<feature type="transmembrane region" description="Helical" evidence="10">
    <location>
        <begin position="279"/>
        <end position="298"/>
    </location>
</feature>
<evidence type="ECO:0000256" key="8">
    <source>
        <dbReference type="SAM" id="Coils"/>
    </source>
</evidence>
<dbReference type="CDD" id="cd03250">
    <property type="entry name" value="ABCC_MRP_domain1"/>
    <property type="match status" value="1"/>
</dbReference>
<evidence type="ECO:0000313" key="13">
    <source>
        <dbReference type="EMBL" id="KAK2945606.1"/>
    </source>
</evidence>
<feature type="domain" description="ABC transporter" evidence="11">
    <location>
        <begin position="1310"/>
        <end position="1569"/>
    </location>
</feature>
<dbReference type="InterPro" id="IPR017871">
    <property type="entry name" value="ABC_transporter-like_CS"/>
</dbReference>
<evidence type="ECO:0000256" key="7">
    <source>
        <dbReference type="ARBA" id="ARBA00023136"/>
    </source>
</evidence>
<feature type="region of interest" description="Disordered" evidence="9">
    <location>
        <begin position="85"/>
        <end position="157"/>
    </location>
</feature>
<dbReference type="Gene3D" id="3.40.50.300">
    <property type="entry name" value="P-loop containing nucleotide triphosphate hydrolases"/>
    <property type="match status" value="2"/>
</dbReference>
<dbReference type="InterPro" id="IPR036640">
    <property type="entry name" value="ABC1_TM_sf"/>
</dbReference>
<dbReference type="Pfam" id="PF00664">
    <property type="entry name" value="ABC_membrane"/>
    <property type="match status" value="2"/>
</dbReference>
<dbReference type="SUPFAM" id="SSF52540">
    <property type="entry name" value="P-loop containing nucleoside triphosphate hydrolases"/>
    <property type="match status" value="2"/>
</dbReference>
<dbReference type="InterPro" id="IPR003593">
    <property type="entry name" value="AAA+_ATPase"/>
</dbReference>
<dbReference type="InterPro" id="IPR027417">
    <property type="entry name" value="P-loop_NTPase"/>
</dbReference>
<evidence type="ECO:0000256" key="5">
    <source>
        <dbReference type="ARBA" id="ARBA00022840"/>
    </source>
</evidence>
<feature type="domain" description="ABC transporter" evidence="11">
    <location>
        <begin position="694"/>
        <end position="921"/>
    </location>
</feature>
<evidence type="ECO:0000256" key="6">
    <source>
        <dbReference type="ARBA" id="ARBA00022989"/>
    </source>
</evidence>
<evidence type="ECO:0000256" key="9">
    <source>
        <dbReference type="SAM" id="MobiDB-lite"/>
    </source>
</evidence>
<feature type="domain" description="ABC transmembrane type-1" evidence="12">
    <location>
        <begin position="996"/>
        <end position="1281"/>
    </location>
</feature>
<dbReference type="Pfam" id="PF00005">
    <property type="entry name" value="ABC_tran"/>
    <property type="match status" value="2"/>
</dbReference>
<comment type="caution">
    <text evidence="13">The sequence shown here is derived from an EMBL/GenBank/DDBJ whole genome shotgun (WGS) entry which is preliminary data.</text>
</comment>
<dbReference type="InterPro" id="IPR050173">
    <property type="entry name" value="ABC_transporter_C-like"/>
</dbReference>
<dbReference type="InterPro" id="IPR044746">
    <property type="entry name" value="ABCC_6TM_D1"/>
</dbReference>
<evidence type="ECO:0000259" key="12">
    <source>
        <dbReference type="PROSITE" id="PS50929"/>
    </source>
</evidence>
<feature type="transmembrane region" description="Helical" evidence="10">
    <location>
        <begin position="1219"/>
        <end position="1242"/>
    </location>
</feature>
<keyword evidence="8" id="KW-0175">Coiled coil</keyword>
<dbReference type="Proteomes" id="UP001281761">
    <property type="component" value="Unassembled WGS sequence"/>
</dbReference>
<feature type="region of interest" description="Disordered" evidence="9">
    <location>
        <begin position="627"/>
        <end position="715"/>
    </location>
</feature>
<feature type="transmembrane region" description="Helical" evidence="10">
    <location>
        <begin position="1031"/>
        <end position="1055"/>
    </location>
</feature>
<keyword evidence="5" id="KW-0067">ATP-binding</keyword>
<evidence type="ECO:0000256" key="10">
    <source>
        <dbReference type="SAM" id="Phobius"/>
    </source>
</evidence>
<reference evidence="13 14" key="1">
    <citation type="journal article" date="2022" name="bioRxiv">
        <title>Genomics of Preaxostyla Flagellates Illuminates Evolutionary Transitions and the Path Towards Mitochondrial Loss.</title>
        <authorList>
            <person name="Novak L.V.F."/>
            <person name="Treitli S.C."/>
            <person name="Pyrih J."/>
            <person name="Halakuc P."/>
            <person name="Pipaliya S.V."/>
            <person name="Vacek V."/>
            <person name="Brzon O."/>
            <person name="Soukal P."/>
            <person name="Eme L."/>
            <person name="Dacks J.B."/>
            <person name="Karnkowska A."/>
            <person name="Elias M."/>
            <person name="Hampl V."/>
        </authorList>
    </citation>
    <scope>NUCLEOTIDE SEQUENCE [LARGE SCALE GENOMIC DNA]</scope>
    <source>
        <strain evidence="13">NAU3</strain>
        <tissue evidence="13">Gut</tissue>
    </source>
</reference>
<feature type="compositionally biased region" description="Basic and acidic residues" evidence="9">
    <location>
        <begin position="122"/>
        <end position="131"/>
    </location>
</feature>
<evidence type="ECO:0000259" key="11">
    <source>
        <dbReference type="PROSITE" id="PS50893"/>
    </source>
</evidence>
<evidence type="ECO:0000256" key="4">
    <source>
        <dbReference type="ARBA" id="ARBA00022741"/>
    </source>
</evidence>
<feature type="coiled-coil region" evidence="8">
    <location>
        <begin position="915"/>
        <end position="950"/>
    </location>
</feature>
<feature type="transmembrane region" description="Helical" evidence="10">
    <location>
        <begin position="1104"/>
        <end position="1126"/>
    </location>
</feature>
<keyword evidence="3 10" id="KW-0812">Transmembrane</keyword>
<accession>A0ABQ9X1F5</accession>
<dbReference type="CDD" id="cd18580">
    <property type="entry name" value="ABC_6TM_ABCC_D2"/>
    <property type="match status" value="1"/>
</dbReference>
<feature type="domain" description="ABC transmembrane type-1" evidence="12">
    <location>
        <begin position="281"/>
        <end position="521"/>
    </location>
</feature>
<evidence type="ECO:0000256" key="2">
    <source>
        <dbReference type="ARBA" id="ARBA00022448"/>
    </source>
</evidence>
<protein>
    <submittedName>
        <fullName evidence="13">Multidrug resistance-associated protein</fullName>
    </submittedName>
</protein>
<evidence type="ECO:0000256" key="3">
    <source>
        <dbReference type="ARBA" id="ARBA00022692"/>
    </source>
</evidence>
<feature type="transmembrane region" description="Helical" evidence="10">
    <location>
        <begin position="1132"/>
        <end position="1152"/>
    </location>
</feature>